<dbReference type="HOGENOM" id="CLU_150641_0_0_6"/>
<accession>Q6LHT6</accession>
<organism evidence="1 2">
    <name type="scientific">Photobacterium profundum (strain SS9)</name>
    <dbReference type="NCBI Taxonomy" id="298386"/>
    <lineage>
        <taxon>Bacteria</taxon>
        <taxon>Pseudomonadati</taxon>
        <taxon>Pseudomonadota</taxon>
        <taxon>Gammaproteobacteria</taxon>
        <taxon>Vibrionales</taxon>
        <taxon>Vibrionaceae</taxon>
        <taxon>Photobacterium</taxon>
    </lineage>
</organism>
<sequence>MDYSGMGGLVAGLKRTAFKTVRAKKHIEIYNNGADGTETKLFDSMDLLPTGVEDVPGLQEALNQKGQFGDFTVRETDGNLQILYGQNIIWQIDSTGNVSAEQNVTAKKTL</sequence>
<evidence type="ECO:0000313" key="2">
    <source>
        <dbReference type="Proteomes" id="UP000000593"/>
    </source>
</evidence>
<evidence type="ECO:0000313" key="1">
    <source>
        <dbReference type="EMBL" id="CAG23144.1"/>
    </source>
</evidence>
<dbReference type="Proteomes" id="UP000000593">
    <property type="component" value="Chromosome 2"/>
</dbReference>
<keyword evidence="2" id="KW-1185">Reference proteome</keyword>
<dbReference type="KEGG" id="ppr:PBPRB1273"/>
<reference evidence="2" key="1">
    <citation type="journal article" date="2005" name="Science">
        <title>Life at depth: Photobacterium profundum genome sequence and expression analysis.</title>
        <authorList>
            <person name="Vezzi A."/>
            <person name="Campanaro S."/>
            <person name="D'Angelo M."/>
            <person name="Simonato F."/>
            <person name="Vitulo N."/>
            <person name="Lauro F.M."/>
            <person name="Cestaro A."/>
            <person name="Malacrida G."/>
            <person name="Simionati B."/>
            <person name="Cannata N."/>
            <person name="Romualdi C."/>
            <person name="Bartlett D.H."/>
            <person name="Valle G."/>
        </authorList>
    </citation>
    <scope>NUCLEOTIDE SEQUENCE [LARGE SCALE GENOMIC DNA]</scope>
    <source>
        <strain evidence="2">ATCC BAA-1253 / SS9</strain>
    </source>
</reference>
<proteinExistence type="predicted"/>
<dbReference type="STRING" id="298386.PBPRB1273"/>
<dbReference type="AlphaFoldDB" id="Q6LHT6"/>
<gene>
    <name evidence="1" type="ordered locus">PBPRB1273</name>
</gene>
<name>Q6LHT6_PHOPR</name>
<protein>
    <submittedName>
        <fullName evidence="1">Uncharacterized protein</fullName>
    </submittedName>
</protein>
<dbReference type="EMBL" id="CR378679">
    <property type="protein sequence ID" value="CAG23144.1"/>
    <property type="molecule type" value="Genomic_DNA"/>
</dbReference>